<dbReference type="Ensembl" id="ENSCMMT00000020891.1">
    <property type="protein sequence ID" value="ENSCMMP00000019026.1"/>
    <property type="gene ID" value="ENSCMMG00000011998.1"/>
</dbReference>
<feature type="compositionally biased region" description="Gly residues" evidence="2">
    <location>
        <begin position="1"/>
        <end position="21"/>
    </location>
</feature>
<dbReference type="PANTHER" id="PTHR10933">
    <property type="entry name" value="IMMUNOGLOBULIN-BINDING PROTEIN 1"/>
    <property type="match status" value="1"/>
</dbReference>
<dbReference type="Proteomes" id="UP000694556">
    <property type="component" value="Chromosome 10"/>
</dbReference>
<dbReference type="InterPro" id="IPR007304">
    <property type="entry name" value="TAP46-like"/>
</dbReference>
<feature type="compositionally biased region" description="Gly residues" evidence="2">
    <location>
        <begin position="58"/>
        <end position="69"/>
    </location>
</feature>
<comment type="similarity">
    <text evidence="1">Belongs to the IGBP1/TAP42 family.</text>
</comment>
<evidence type="ECO:0000313" key="3">
    <source>
        <dbReference type="Ensembl" id="ENSCMMP00000019026.1"/>
    </source>
</evidence>
<dbReference type="GO" id="GO:0035303">
    <property type="term" value="P:regulation of dephosphorylation"/>
    <property type="evidence" value="ECO:0007669"/>
    <property type="project" value="TreeGrafter"/>
</dbReference>
<dbReference type="GO" id="GO:0051721">
    <property type="term" value="F:protein phosphatase 2A binding"/>
    <property type="evidence" value="ECO:0007669"/>
    <property type="project" value="TreeGrafter"/>
</dbReference>
<feature type="region of interest" description="Disordered" evidence="2">
    <location>
        <begin position="1"/>
        <end position="142"/>
    </location>
</feature>
<feature type="region of interest" description="Disordered" evidence="2">
    <location>
        <begin position="276"/>
        <end position="339"/>
    </location>
</feature>
<organism evidence="3 4">
    <name type="scientific">Cairina moschata</name>
    <name type="common">Muscovy duck</name>
    <dbReference type="NCBI Taxonomy" id="8855"/>
    <lineage>
        <taxon>Eukaryota</taxon>
        <taxon>Metazoa</taxon>
        <taxon>Chordata</taxon>
        <taxon>Craniata</taxon>
        <taxon>Vertebrata</taxon>
        <taxon>Euteleostomi</taxon>
        <taxon>Archelosauria</taxon>
        <taxon>Archosauria</taxon>
        <taxon>Dinosauria</taxon>
        <taxon>Saurischia</taxon>
        <taxon>Theropoda</taxon>
        <taxon>Coelurosauria</taxon>
        <taxon>Aves</taxon>
        <taxon>Neognathae</taxon>
        <taxon>Galloanserae</taxon>
        <taxon>Anseriformes</taxon>
        <taxon>Anatidae</taxon>
        <taxon>Anatinae</taxon>
        <taxon>Cairina</taxon>
    </lineage>
</organism>
<keyword evidence="4" id="KW-1185">Reference proteome</keyword>
<dbReference type="Ensembl" id="ENSCMMT00000013376.1">
    <property type="protein sequence ID" value="ENSCMMP00000012172.1"/>
    <property type="gene ID" value="ENSCMMG00000007695.1"/>
</dbReference>
<dbReference type="PANTHER" id="PTHR10933:SF9">
    <property type="entry name" value="IMMUNOGLOBULIN-BINDING PROTEIN 1"/>
    <property type="match status" value="1"/>
</dbReference>
<feature type="region of interest" description="Disordered" evidence="2">
    <location>
        <begin position="220"/>
        <end position="239"/>
    </location>
</feature>
<dbReference type="AlphaFoldDB" id="A0A8C3CDL8"/>
<sequence length="339" mass="35591">MAAGAGAGAGGSGGAEGGGSEPGRHGGAARRRGAAAGAAGHGLAAVGGGGCRHRAVLGGSGRAGEGAAGAGRAAAGGRHGGGAGALQRERGAGGGGVGRPELCRAYGLSAAPPPAHTAGPGAEEEEEKEKEAGSTGARGPTAQRSLLAMAAGRQAKIERYKQKKELENRLASLRTFVDSGQADEDQMREFYLLQIQKWVNISFEEIESIDHEMVILRNRDAAKQSSAPPHGTSQQVRAPLKPFILTRDVVQSKVFGAGYPSLPTMTVNDWYDQRRREEAMHGQSAPQKPSADTADEELQKQQQEKKEEEDDEEALKKARDWDDWKDTHPRGYGNRQNMG</sequence>
<feature type="compositionally biased region" description="Low complexity" evidence="2">
    <location>
        <begin position="34"/>
        <end position="44"/>
    </location>
</feature>
<reference evidence="3" key="2">
    <citation type="submission" date="2025-05" db="UniProtKB">
        <authorList>
            <consortium name="Ensembl"/>
        </authorList>
    </citation>
    <scope>IDENTIFICATION</scope>
</reference>
<name>A0A8C3CDL8_CAIMO</name>
<evidence type="ECO:0000313" key="4">
    <source>
        <dbReference type="Proteomes" id="UP000694556"/>
    </source>
</evidence>
<dbReference type="GO" id="GO:0005829">
    <property type="term" value="C:cytosol"/>
    <property type="evidence" value="ECO:0007669"/>
    <property type="project" value="TreeGrafter"/>
</dbReference>
<evidence type="ECO:0000256" key="1">
    <source>
        <dbReference type="ARBA" id="ARBA00034730"/>
    </source>
</evidence>
<evidence type="ECO:0000256" key="2">
    <source>
        <dbReference type="SAM" id="MobiDB-lite"/>
    </source>
</evidence>
<dbReference type="Pfam" id="PF04177">
    <property type="entry name" value="TAP42"/>
    <property type="match status" value="1"/>
</dbReference>
<dbReference type="GO" id="GO:0009966">
    <property type="term" value="P:regulation of signal transduction"/>
    <property type="evidence" value="ECO:0007669"/>
    <property type="project" value="InterPro"/>
</dbReference>
<evidence type="ECO:0008006" key="5">
    <source>
        <dbReference type="Google" id="ProtNLM"/>
    </source>
</evidence>
<feature type="compositionally biased region" description="Basic and acidic residues" evidence="2">
    <location>
        <begin position="314"/>
        <end position="329"/>
    </location>
</feature>
<feature type="compositionally biased region" description="Basic and acidic residues" evidence="2">
    <location>
        <begin position="297"/>
        <end position="306"/>
    </location>
</feature>
<feature type="compositionally biased region" description="Polar residues" evidence="2">
    <location>
        <begin position="223"/>
        <end position="236"/>
    </location>
</feature>
<dbReference type="InterPro" id="IPR038511">
    <property type="entry name" value="TAP42/TAP46-like_sf"/>
</dbReference>
<proteinExistence type="inferred from homology"/>
<dbReference type="Gene3D" id="1.25.40.540">
    <property type="entry name" value="TAP42-like family"/>
    <property type="match status" value="1"/>
</dbReference>
<accession>A0A8C3CDL8</accession>
<reference evidence="3" key="1">
    <citation type="submission" date="2018-09" db="EMBL/GenBank/DDBJ databases">
        <title>Common duck and Muscovy duck high density SNP chip.</title>
        <authorList>
            <person name="Vignal A."/>
            <person name="Thebault N."/>
            <person name="Warren W.C."/>
        </authorList>
    </citation>
    <scope>NUCLEOTIDE SEQUENCE [LARGE SCALE GENOMIC DNA]</scope>
</reference>
<protein>
    <recommendedName>
        <fullName evidence="5">Immunoglobulin binding protein 1</fullName>
    </recommendedName>
</protein>